<evidence type="ECO:0000259" key="1">
    <source>
        <dbReference type="Pfam" id="PF25507"/>
    </source>
</evidence>
<accession>V8NKI7</accession>
<evidence type="ECO:0000313" key="3">
    <source>
        <dbReference type="Proteomes" id="UP000018936"/>
    </source>
</evidence>
<dbReference type="GO" id="GO:0000783">
    <property type="term" value="C:nuclear telomere cap complex"/>
    <property type="evidence" value="ECO:0007669"/>
    <property type="project" value="TreeGrafter"/>
</dbReference>
<dbReference type="PANTHER" id="PTHR14513:SF0">
    <property type="entry name" value="PROTECTION OF TELOMERES PROTEIN 1"/>
    <property type="match status" value="1"/>
</dbReference>
<gene>
    <name evidence="2" type="primary">POT1</name>
    <name evidence="2" type="ORF">L345_11668</name>
</gene>
<sequence>MKFTLDDGTGTLDVYLLDDKKFFQIPASKVLINNIFQENMESIMSRLCPASRTLDDFPWLECFIKSYYVQDGTEKRLCYRIFDTTVAEDI</sequence>
<proteinExistence type="predicted"/>
<dbReference type="GO" id="GO:0098505">
    <property type="term" value="F:G-rich strand telomeric DNA binding"/>
    <property type="evidence" value="ECO:0007669"/>
    <property type="project" value="TreeGrafter"/>
</dbReference>
<dbReference type="PANTHER" id="PTHR14513">
    <property type="entry name" value="PROTECTION OF TELOMERES 1"/>
    <property type="match status" value="1"/>
</dbReference>
<dbReference type="Proteomes" id="UP000018936">
    <property type="component" value="Unassembled WGS sequence"/>
</dbReference>
<organism evidence="2 3">
    <name type="scientific">Ophiophagus hannah</name>
    <name type="common">King cobra</name>
    <name type="synonym">Naja hannah</name>
    <dbReference type="NCBI Taxonomy" id="8665"/>
    <lineage>
        <taxon>Eukaryota</taxon>
        <taxon>Metazoa</taxon>
        <taxon>Chordata</taxon>
        <taxon>Craniata</taxon>
        <taxon>Vertebrata</taxon>
        <taxon>Euteleostomi</taxon>
        <taxon>Lepidosauria</taxon>
        <taxon>Squamata</taxon>
        <taxon>Bifurcata</taxon>
        <taxon>Unidentata</taxon>
        <taxon>Episquamata</taxon>
        <taxon>Toxicofera</taxon>
        <taxon>Serpentes</taxon>
        <taxon>Colubroidea</taxon>
        <taxon>Elapidae</taxon>
        <taxon>Elapinae</taxon>
        <taxon>Ophiophagus</taxon>
    </lineage>
</organism>
<feature type="domain" description="POT1A/B-like OB fold" evidence="1">
    <location>
        <begin position="1"/>
        <end position="71"/>
    </location>
</feature>
<reference evidence="2 3" key="1">
    <citation type="journal article" date="2013" name="Proc. Natl. Acad. Sci. U.S.A.">
        <title>The king cobra genome reveals dynamic gene evolution and adaptation in the snake venom system.</title>
        <authorList>
            <person name="Vonk F.J."/>
            <person name="Casewell N.R."/>
            <person name="Henkel C.V."/>
            <person name="Heimberg A.M."/>
            <person name="Jansen H.J."/>
            <person name="McCleary R.J."/>
            <person name="Kerkkamp H.M."/>
            <person name="Vos R.A."/>
            <person name="Guerreiro I."/>
            <person name="Calvete J.J."/>
            <person name="Wuster W."/>
            <person name="Woods A.E."/>
            <person name="Logan J.M."/>
            <person name="Harrison R.A."/>
            <person name="Castoe T.A."/>
            <person name="de Koning A.P."/>
            <person name="Pollock D.D."/>
            <person name="Yandell M."/>
            <person name="Calderon D."/>
            <person name="Renjifo C."/>
            <person name="Currier R.B."/>
            <person name="Salgado D."/>
            <person name="Pla D."/>
            <person name="Sanz L."/>
            <person name="Hyder A.S."/>
            <person name="Ribeiro J.M."/>
            <person name="Arntzen J.W."/>
            <person name="van den Thillart G.E."/>
            <person name="Boetzer M."/>
            <person name="Pirovano W."/>
            <person name="Dirks R.P."/>
            <person name="Spaink H.P."/>
            <person name="Duboule D."/>
            <person name="McGlinn E."/>
            <person name="Kini R.M."/>
            <person name="Richardson M.K."/>
        </authorList>
    </citation>
    <scope>NUCLEOTIDE SEQUENCE</scope>
    <source>
        <tissue evidence="2">Blood</tissue>
    </source>
</reference>
<dbReference type="GO" id="GO:0016233">
    <property type="term" value="P:telomere capping"/>
    <property type="evidence" value="ECO:0007669"/>
    <property type="project" value="TreeGrafter"/>
</dbReference>
<evidence type="ECO:0000313" key="2">
    <source>
        <dbReference type="EMBL" id="ETE62575.1"/>
    </source>
</evidence>
<name>V8NKI7_OPHHA</name>
<comment type="caution">
    <text evidence="2">The sequence shown here is derived from an EMBL/GenBank/DDBJ whole genome shotgun (WGS) entry which is preliminary data.</text>
</comment>
<dbReference type="EMBL" id="AZIM01003173">
    <property type="protein sequence ID" value="ETE62575.1"/>
    <property type="molecule type" value="Genomic_DNA"/>
</dbReference>
<dbReference type="GO" id="GO:0010521">
    <property type="term" value="F:telomerase inhibitor activity"/>
    <property type="evidence" value="ECO:0007669"/>
    <property type="project" value="TreeGrafter"/>
</dbReference>
<dbReference type="GO" id="GO:0032210">
    <property type="term" value="P:regulation of telomere maintenance via telomerase"/>
    <property type="evidence" value="ECO:0007669"/>
    <property type="project" value="TreeGrafter"/>
</dbReference>
<dbReference type="InterPro" id="IPR057620">
    <property type="entry name" value="POT1A/B-like_OB"/>
</dbReference>
<dbReference type="InterPro" id="IPR028389">
    <property type="entry name" value="POT1"/>
</dbReference>
<dbReference type="Pfam" id="PF25507">
    <property type="entry name" value="OB_POT1A"/>
    <property type="match status" value="1"/>
</dbReference>
<feature type="non-terminal residue" evidence="2">
    <location>
        <position position="1"/>
    </location>
</feature>
<dbReference type="AlphaFoldDB" id="V8NKI7"/>
<keyword evidence="3" id="KW-1185">Reference proteome</keyword>
<dbReference type="OrthoDB" id="2186770at2759"/>
<protein>
    <submittedName>
        <fullName evidence="2">Protection of telomeres protein 1</fullName>
    </submittedName>
</protein>